<reference evidence="1 2" key="1">
    <citation type="submission" date="2018-08" db="EMBL/GenBank/DDBJ databases">
        <title>Pallidiluteibacterium maritimus gen. nov., sp. nov., isolated from coastal sediment.</title>
        <authorList>
            <person name="Zhou L.Y."/>
        </authorList>
    </citation>
    <scope>NUCLEOTIDE SEQUENCE [LARGE SCALE GENOMIC DNA]</scope>
    <source>
        <strain evidence="1 2">XSD2</strain>
    </source>
</reference>
<sequence length="70" mass="8476">MGIKSRRDTVVVVPGYGAFSYSRSQRDSVIRYIMKQEQHHGERTFKDEYLELLQKNDIEYDDVYLFEFYD</sequence>
<dbReference type="Proteomes" id="UP000265926">
    <property type="component" value="Unassembled WGS sequence"/>
</dbReference>
<dbReference type="EMBL" id="QWGR01000005">
    <property type="protein sequence ID" value="RIJ48244.1"/>
    <property type="molecule type" value="Genomic_DNA"/>
</dbReference>
<organism evidence="1 2">
    <name type="scientific">Maribellus luteus</name>
    <dbReference type="NCBI Taxonomy" id="2305463"/>
    <lineage>
        <taxon>Bacteria</taxon>
        <taxon>Pseudomonadati</taxon>
        <taxon>Bacteroidota</taxon>
        <taxon>Bacteroidia</taxon>
        <taxon>Marinilabiliales</taxon>
        <taxon>Prolixibacteraceae</taxon>
        <taxon>Maribellus</taxon>
    </lineage>
</organism>
<gene>
    <name evidence="1" type="ORF">D1614_10955</name>
</gene>
<proteinExistence type="predicted"/>
<protein>
    <recommendedName>
        <fullName evidence="3">Transposase</fullName>
    </recommendedName>
</protein>
<name>A0A399SZL2_9BACT</name>
<comment type="caution">
    <text evidence="1">The sequence shown here is derived from an EMBL/GenBank/DDBJ whole genome shotgun (WGS) entry which is preliminary data.</text>
</comment>
<accession>A0A399SZL2</accession>
<evidence type="ECO:0008006" key="3">
    <source>
        <dbReference type="Google" id="ProtNLM"/>
    </source>
</evidence>
<keyword evidence="2" id="KW-1185">Reference proteome</keyword>
<evidence type="ECO:0000313" key="1">
    <source>
        <dbReference type="EMBL" id="RIJ48244.1"/>
    </source>
</evidence>
<evidence type="ECO:0000313" key="2">
    <source>
        <dbReference type="Proteomes" id="UP000265926"/>
    </source>
</evidence>
<dbReference type="AlphaFoldDB" id="A0A399SZL2"/>